<dbReference type="InterPro" id="IPR012110">
    <property type="entry name" value="PDC/IPDC-like"/>
</dbReference>
<evidence type="ECO:0000256" key="3">
    <source>
        <dbReference type="ARBA" id="ARBA00014422"/>
    </source>
</evidence>
<keyword evidence="7" id="KW-0786">Thiamine pyrophosphate</keyword>
<evidence type="ECO:0000313" key="10">
    <source>
        <dbReference type="EMBL" id="EME80484.1"/>
    </source>
</evidence>
<keyword evidence="5" id="KW-0210">Decarboxylase</keyword>
<evidence type="ECO:0000256" key="2">
    <source>
        <dbReference type="ARBA" id="ARBA00007812"/>
    </source>
</evidence>
<evidence type="ECO:0000259" key="9">
    <source>
        <dbReference type="Pfam" id="PF02775"/>
    </source>
</evidence>
<accession>M2ZMZ5</accession>
<dbReference type="GO" id="GO:0004737">
    <property type="term" value="F:pyruvate decarboxylase activity"/>
    <property type="evidence" value="ECO:0007669"/>
    <property type="project" value="TreeGrafter"/>
</dbReference>
<dbReference type="OrthoDB" id="3970464at2759"/>
<keyword evidence="4" id="KW-0479">Metal-binding</keyword>
<keyword evidence="11" id="KW-1185">Reference proteome</keyword>
<dbReference type="KEGG" id="pfj:MYCFIDRAFT_78210"/>
<dbReference type="InterPro" id="IPR029061">
    <property type="entry name" value="THDP-binding"/>
</dbReference>
<evidence type="ECO:0000256" key="5">
    <source>
        <dbReference type="ARBA" id="ARBA00022793"/>
    </source>
</evidence>
<dbReference type="GO" id="GO:0005829">
    <property type="term" value="C:cytosol"/>
    <property type="evidence" value="ECO:0007669"/>
    <property type="project" value="TreeGrafter"/>
</dbReference>
<dbReference type="STRING" id="383855.M2ZMZ5"/>
<keyword evidence="6" id="KW-0460">Magnesium</keyword>
<evidence type="ECO:0000256" key="8">
    <source>
        <dbReference type="ARBA" id="ARBA00023239"/>
    </source>
</evidence>
<evidence type="ECO:0000256" key="4">
    <source>
        <dbReference type="ARBA" id="ARBA00022723"/>
    </source>
</evidence>
<dbReference type="GeneID" id="19341417"/>
<dbReference type="GO" id="GO:0030976">
    <property type="term" value="F:thiamine pyrophosphate binding"/>
    <property type="evidence" value="ECO:0007669"/>
    <property type="project" value="InterPro"/>
</dbReference>
<dbReference type="RefSeq" id="XP_007928951.1">
    <property type="nucleotide sequence ID" value="XM_007930760.1"/>
</dbReference>
<dbReference type="Pfam" id="PF02775">
    <property type="entry name" value="TPP_enzyme_C"/>
    <property type="match status" value="1"/>
</dbReference>
<dbReference type="HOGENOM" id="CLU_1897127_0_0_1"/>
<dbReference type="EMBL" id="KB446561">
    <property type="protein sequence ID" value="EME80484.1"/>
    <property type="molecule type" value="Genomic_DNA"/>
</dbReference>
<dbReference type="AlphaFoldDB" id="M2ZMZ5"/>
<dbReference type="Proteomes" id="UP000016932">
    <property type="component" value="Unassembled WGS sequence"/>
</dbReference>
<dbReference type="GO" id="GO:0046872">
    <property type="term" value="F:metal ion binding"/>
    <property type="evidence" value="ECO:0007669"/>
    <property type="project" value="UniProtKB-KW"/>
</dbReference>
<comment type="cofactor">
    <cofactor evidence="1">
        <name>thiamine diphosphate</name>
        <dbReference type="ChEBI" id="CHEBI:58937"/>
    </cofactor>
</comment>
<name>M2ZMZ5_PSEFD</name>
<gene>
    <name evidence="10" type="ORF">MYCFIDRAFT_78210</name>
</gene>
<dbReference type="PANTHER" id="PTHR43452">
    <property type="entry name" value="PYRUVATE DECARBOXYLASE"/>
    <property type="match status" value="1"/>
</dbReference>
<organism evidence="10 11">
    <name type="scientific">Pseudocercospora fijiensis (strain CIRAD86)</name>
    <name type="common">Black leaf streak disease fungus</name>
    <name type="synonym">Mycosphaerella fijiensis</name>
    <dbReference type="NCBI Taxonomy" id="383855"/>
    <lineage>
        <taxon>Eukaryota</taxon>
        <taxon>Fungi</taxon>
        <taxon>Dikarya</taxon>
        <taxon>Ascomycota</taxon>
        <taxon>Pezizomycotina</taxon>
        <taxon>Dothideomycetes</taxon>
        <taxon>Dothideomycetidae</taxon>
        <taxon>Mycosphaerellales</taxon>
        <taxon>Mycosphaerellaceae</taxon>
        <taxon>Pseudocercospora</taxon>
    </lineage>
</organism>
<comment type="similarity">
    <text evidence="2">Belongs to the TPP enzyme family.</text>
</comment>
<evidence type="ECO:0000313" key="11">
    <source>
        <dbReference type="Proteomes" id="UP000016932"/>
    </source>
</evidence>
<protein>
    <recommendedName>
        <fullName evidence="3">Pyruvate decarboxylase</fullName>
    </recommendedName>
</protein>
<proteinExistence type="inferred from homology"/>
<evidence type="ECO:0000256" key="1">
    <source>
        <dbReference type="ARBA" id="ARBA00001964"/>
    </source>
</evidence>
<evidence type="ECO:0000256" key="7">
    <source>
        <dbReference type="ARBA" id="ARBA00023052"/>
    </source>
</evidence>
<dbReference type="GO" id="GO:0005634">
    <property type="term" value="C:nucleus"/>
    <property type="evidence" value="ECO:0007669"/>
    <property type="project" value="TreeGrafter"/>
</dbReference>
<dbReference type="Gene3D" id="3.40.50.970">
    <property type="match status" value="1"/>
</dbReference>
<dbReference type="eggNOG" id="KOG1184">
    <property type="taxonomic scope" value="Eukaryota"/>
</dbReference>
<dbReference type="GO" id="GO:0000949">
    <property type="term" value="P:aromatic amino acid family catabolic process to alcohol via Ehrlich pathway"/>
    <property type="evidence" value="ECO:0007669"/>
    <property type="project" value="TreeGrafter"/>
</dbReference>
<sequence>MAPHSGGRDISLPDKVQVIASGIWCSIGHMLPAAQGVAAAKCDLNIPGRTVSFEGDGSFQVTCQFISDIIRYKLDVTIFMSNNAGYTYERLLHGLDAQHKDVPEWRYTEAANFMGGRTDDTDYAILVKEGDELG</sequence>
<dbReference type="InterPro" id="IPR011766">
    <property type="entry name" value="TPP_enzyme_TPP-bd"/>
</dbReference>
<dbReference type="SUPFAM" id="SSF52518">
    <property type="entry name" value="Thiamin diphosphate-binding fold (THDP-binding)"/>
    <property type="match status" value="1"/>
</dbReference>
<keyword evidence="8" id="KW-0456">Lyase</keyword>
<dbReference type="VEuPathDB" id="FungiDB:MYCFIDRAFT_78210"/>
<feature type="domain" description="Thiamine pyrophosphate enzyme TPP-binding" evidence="9">
    <location>
        <begin position="16"/>
        <end position="99"/>
    </location>
</feature>
<reference evidence="10 11" key="1">
    <citation type="journal article" date="2012" name="PLoS Pathog.">
        <title>Diverse lifestyles and strategies of plant pathogenesis encoded in the genomes of eighteen Dothideomycetes fungi.</title>
        <authorList>
            <person name="Ohm R.A."/>
            <person name="Feau N."/>
            <person name="Henrissat B."/>
            <person name="Schoch C.L."/>
            <person name="Horwitz B.A."/>
            <person name="Barry K.W."/>
            <person name="Condon B.J."/>
            <person name="Copeland A.C."/>
            <person name="Dhillon B."/>
            <person name="Glaser F."/>
            <person name="Hesse C.N."/>
            <person name="Kosti I."/>
            <person name="LaButti K."/>
            <person name="Lindquist E.A."/>
            <person name="Lucas S."/>
            <person name="Salamov A.A."/>
            <person name="Bradshaw R.E."/>
            <person name="Ciuffetti L."/>
            <person name="Hamelin R.C."/>
            <person name="Kema G.H.J."/>
            <person name="Lawrence C."/>
            <person name="Scott J.A."/>
            <person name="Spatafora J.W."/>
            <person name="Turgeon B.G."/>
            <person name="de Wit P.J.G.M."/>
            <person name="Zhong S."/>
            <person name="Goodwin S.B."/>
            <person name="Grigoriev I.V."/>
        </authorList>
    </citation>
    <scope>NUCLEOTIDE SEQUENCE [LARGE SCALE GENOMIC DNA]</scope>
    <source>
        <strain evidence="10 11">CIRAD86</strain>
    </source>
</reference>
<evidence type="ECO:0000256" key="6">
    <source>
        <dbReference type="ARBA" id="ARBA00022842"/>
    </source>
</evidence>
<dbReference type="PANTHER" id="PTHR43452:SF11">
    <property type="entry name" value="PYRUVATE DECARBOXYLASE"/>
    <property type="match status" value="1"/>
</dbReference>